<gene>
    <name evidence="2" type="ORF">Q5Y73_09205</name>
</gene>
<reference evidence="2 3" key="1">
    <citation type="submission" date="2023-08" db="EMBL/GenBank/DDBJ databases">
        <authorList>
            <person name="Park J.-S."/>
        </authorList>
    </citation>
    <scope>NUCLEOTIDE SEQUENCE [LARGE SCALE GENOMIC DNA]</scope>
    <source>
        <strain evidence="2 3">2205SS18-9</strain>
    </source>
</reference>
<dbReference type="RefSeq" id="WP_305991568.1">
    <property type="nucleotide sequence ID" value="NZ_JAVAMP010000002.1"/>
</dbReference>
<protein>
    <submittedName>
        <fullName evidence="2">SDR family oxidoreductase</fullName>
    </submittedName>
</protein>
<dbReference type="Gene3D" id="3.40.50.720">
    <property type="entry name" value="NAD(P)-binding Rossmann-like Domain"/>
    <property type="match status" value="1"/>
</dbReference>
<dbReference type="PANTHER" id="PTHR42879">
    <property type="entry name" value="3-OXOACYL-(ACYL-CARRIER-PROTEIN) REDUCTASE"/>
    <property type="match status" value="1"/>
</dbReference>
<dbReference type="InterPro" id="IPR002347">
    <property type="entry name" value="SDR_fam"/>
</dbReference>
<accession>A0ABT9IY47</accession>
<proteinExistence type="inferred from homology"/>
<dbReference type="InterPro" id="IPR036291">
    <property type="entry name" value="NAD(P)-bd_dom_sf"/>
</dbReference>
<evidence type="ECO:0000313" key="2">
    <source>
        <dbReference type="EMBL" id="MDP5274285.1"/>
    </source>
</evidence>
<evidence type="ECO:0000313" key="3">
    <source>
        <dbReference type="Proteomes" id="UP001231941"/>
    </source>
</evidence>
<comment type="similarity">
    <text evidence="1">Belongs to the short-chain dehydrogenases/reductases (SDR) family.</text>
</comment>
<dbReference type="InterPro" id="IPR050259">
    <property type="entry name" value="SDR"/>
</dbReference>
<dbReference type="Pfam" id="PF13561">
    <property type="entry name" value="adh_short_C2"/>
    <property type="match status" value="1"/>
</dbReference>
<sequence length="260" mass="29049">MKNDRVALVIGASQGIGKSIAIALAENGYHLILIARRKEKLEQVLETVNEINNSKLNMCIPVDISNQDNRNHVFRTVVKKYDRLDILINNVPGGSPDEFLNSQNDKMIETFTQKAITYIDCMKQSYEWMEKNNYGRIINLVGNLWKEPGKNMFTNSLINAAIINASKNISIQLAPKGITVNCVNPGFIKTDRYHHYIHRLMTDGNMGVEEAERIVTEQIPSKRVGTSEEVASLVMHLVSESGSYITGQQISVDGGALKSI</sequence>
<comment type="caution">
    <text evidence="2">The sequence shown here is derived from an EMBL/GenBank/DDBJ whole genome shotgun (WGS) entry which is preliminary data.</text>
</comment>
<dbReference type="PANTHER" id="PTHR42879:SF6">
    <property type="entry name" value="NADPH-DEPENDENT REDUCTASE BACG"/>
    <property type="match status" value="1"/>
</dbReference>
<evidence type="ECO:0000256" key="1">
    <source>
        <dbReference type="ARBA" id="ARBA00006484"/>
    </source>
</evidence>
<dbReference type="Proteomes" id="UP001231941">
    <property type="component" value="Unassembled WGS sequence"/>
</dbReference>
<keyword evidence="3" id="KW-1185">Reference proteome</keyword>
<organism evidence="2 3">
    <name type="scientific">Chengkuizengella axinellae</name>
    <dbReference type="NCBI Taxonomy" id="3064388"/>
    <lineage>
        <taxon>Bacteria</taxon>
        <taxon>Bacillati</taxon>
        <taxon>Bacillota</taxon>
        <taxon>Bacilli</taxon>
        <taxon>Bacillales</taxon>
        <taxon>Paenibacillaceae</taxon>
        <taxon>Chengkuizengella</taxon>
    </lineage>
</organism>
<dbReference type="EMBL" id="JAVAMP010000002">
    <property type="protein sequence ID" value="MDP5274285.1"/>
    <property type="molecule type" value="Genomic_DNA"/>
</dbReference>
<dbReference type="PRINTS" id="PR00081">
    <property type="entry name" value="GDHRDH"/>
</dbReference>
<dbReference type="SUPFAM" id="SSF51735">
    <property type="entry name" value="NAD(P)-binding Rossmann-fold domains"/>
    <property type="match status" value="1"/>
</dbReference>
<name>A0ABT9IY47_9BACL</name>